<dbReference type="EMBL" id="JXLP01000009">
    <property type="protein sequence ID" value="KIL78532.1"/>
    <property type="molecule type" value="Genomic_DNA"/>
</dbReference>
<organism evidence="1 2">
    <name type="scientific">Bacillus badius</name>
    <dbReference type="NCBI Taxonomy" id="1455"/>
    <lineage>
        <taxon>Bacteria</taxon>
        <taxon>Bacillati</taxon>
        <taxon>Bacillota</taxon>
        <taxon>Bacilli</taxon>
        <taxon>Bacillales</taxon>
        <taxon>Bacillaceae</taxon>
        <taxon>Pseudobacillus</taxon>
    </lineage>
</organism>
<proteinExistence type="predicted"/>
<gene>
    <name evidence="1" type="ORF">SD77_4212</name>
</gene>
<accession>A0ABR5AUX3</accession>
<reference evidence="1 2" key="1">
    <citation type="submission" date="2015-01" db="EMBL/GenBank/DDBJ databases">
        <title>Genome Assembly of Bacillus badius MTCC 1458.</title>
        <authorList>
            <person name="Verma A."/>
            <person name="Khatri I."/>
            <person name="Mual P."/>
            <person name="Subramanian S."/>
            <person name="Krishnamurthi S."/>
        </authorList>
    </citation>
    <scope>NUCLEOTIDE SEQUENCE [LARGE SCALE GENOMIC DNA]</scope>
    <source>
        <strain evidence="1 2">MTCC 1458</strain>
    </source>
</reference>
<evidence type="ECO:0000313" key="1">
    <source>
        <dbReference type="EMBL" id="KIL78532.1"/>
    </source>
</evidence>
<evidence type="ECO:0000313" key="2">
    <source>
        <dbReference type="Proteomes" id="UP000031982"/>
    </source>
</evidence>
<dbReference type="Proteomes" id="UP000031982">
    <property type="component" value="Unassembled WGS sequence"/>
</dbReference>
<name>A0ABR5AUX3_BACBA</name>
<dbReference type="RefSeq" id="WP_255211747.1">
    <property type="nucleotide sequence ID" value="NZ_JARTHD010000011.1"/>
</dbReference>
<protein>
    <recommendedName>
        <fullName evidence="3">Mobile element protein</fullName>
    </recommendedName>
</protein>
<keyword evidence="2" id="KW-1185">Reference proteome</keyword>
<evidence type="ECO:0008006" key="3">
    <source>
        <dbReference type="Google" id="ProtNLM"/>
    </source>
</evidence>
<sequence>MSKKRGLASLVKLALKYGPLLYPIVKKMLDKRKTARVMSVQK</sequence>
<comment type="caution">
    <text evidence="1">The sequence shown here is derived from an EMBL/GenBank/DDBJ whole genome shotgun (WGS) entry which is preliminary data.</text>
</comment>